<feature type="compositionally biased region" description="Basic and acidic residues" evidence="1">
    <location>
        <begin position="1707"/>
        <end position="1717"/>
    </location>
</feature>
<evidence type="ECO:0000313" key="3">
    <source>
        <dbReference type="Proteomes" id="UP001154114"/>
    </source>
</evidence>
<feature type="compositionally biased region" description="Acidic residues" evidence="1">
    <location>
        <begin position="835"/>
        <end position="856"/>
    </location>
</feature>
<feature type="compositionally biased region" description="Polar residues" evidence="1">
    <location>
        <begin position="1070"/>
        <end position="1091"/>
    </location>
</feature>
<feature type="region of interest" description="Disordered" evidence="1">
    <location>
        <begin position="1258"/>
        <end position="1291"/>
    </location>
</feature>
<feature type="region of interest" description="Disordered" evidence="1">
    <location>
        <begin position="67"/>
        <end position="200"/>
    </location>
</feature>
<feature type="region of interest" description="Disordered" evidence="1">
    <location>
        <begin position="647"/>
        <end position="773"/>
    </location>
</feature>
<gene>
    <name evidence="2" type="ORF">CINC_LOCUS12413</name>
</gene>
<feature type="region of interest" description="Disordered" evidence="1">
    <location>
        <begin position="1490"/>
        <end position="1512"/>
    </location>
</feature>
<organism evidence="2 3">
    <name type="scientific">Chrysodeixis includens</name>
    <name type="common">Soybean looper</name>
    <name type="synonym">Pseudoplusia includens</name>
    <dbReference type="NCBI Taxonomy" id="689277"/>
    <lineage>
        <taxon>Eukaryota</taxon>
        <taxon>Metazoa</taxon>
        <taxon>Ecdysozoa</taxon>
        <taxon>Arthropoda</taxon>
        <taxon>Hexapoda</taxon>
        <taxon>Insecta</taxon>
        <taxon>Pterygota</taxon>
        <taxon>Neoptera</taxon>
        <taxon>Endopterygota</taxon>
        <taxon>Lepidoptera</taxon>
        <taxon>Glossata</taxon>
        <taxon>Ditrysia</taxon>
        <taxon>Noctuoidea</taxon>
        <taxon>Noctuidae</taxon>
        <taxon>Plusiinae</taxon>
        <taxon>Chrysodeixis</taxon>
    </lineage>
</organism>
<feature type="compositionally biased region" description="Polar residues" evidence="1">
    <location>
        <begin position="1258"/>
        <end position="1271"/>
    </location>
</feature>
<feature type="region of interest" description="Disordered" evidence="1">
    <location>
        <begin position="609"/>
        <end position="629"/>
    </location>
</feature>
<feature type="compositionally biased region" description="Polar residues" evidence="1">
    <location>
        <begin position="513"/>
        <end position="536"/>
    </location>
</feature>
<feature type="region of interest" description="Disordered" evidence="1">
    <location>
        <begin position="807"/>
        <end position="1181"/>
    </location>
</feature>
<feature type="compositionally biased region" description="Basic and acidic residues" evidence="1">
    <location>
        <begin position="1670"/>
        <end position="1686"/>
    </location>
</feature>
<feature type="compositionally biased region" description="Polar residues" evidence="1">
    <location>
        <begin position="318"/>
        <end position="346"/>
    </location>
</feature>
<accession>A0A9P0C103</accession>
<feature type="compositionally biased region" description="Basic and acidic residues" evidence="1">
    <location>
        <begin position="1134"/>
        <end position="1153"/>
    </location>
</feature>
<feature type="compositionally biased region" description="Basic and acidic residues" evidence="1">
    <location>
        <begin position="1818"/>
        <end position="1830"/>
    </location>
</feature>
<dbReference type="OrthoDB" id="10070006at2759"/>
<feature type="compositionally biased region" description="Polar residues" evidence="1">
    <location>
        <begin position="182"/>
        <end position="193"/>
    </location>
</feature>
<feature type="compositionally biased region" description="Basic and acidic residues" evidence="1">
    <location>
        <begin position="161"/>
        <end position="170"/>
    </location>
</feature>
<feature type="compositionally biased region" description="Basic and acidic residues" evidence="1">
    <location>
        <begin position="954"/>
        <end position="982"/>
    </location>
</feature>
<feature type="compositionally biased region" description="Basic and acidic residues" evidence="1">
    <location>
        <begin position="1735"/>
        <end position="1748"/>
    </location>
</feature>
<feature type="compositionally biased region" description="Low complexity" evidence="1">
    <location>
        <begin position="240"/>
        <end position="251"/>
    </location>
</feature>
<feature type="compositionally biased region" description="Basic and acidic residues" evidence="1">
    <location>
        <begin position="717"/>
        <end position="727"/>
    </location>
</feature>
<feature type="compositionally biased region" description="Low complexity" evidence="1">
    <location>
        <begin position="668"/>
        <end position="682"/>
    </location>
</feature>
<evidence type="ECO:0000313" key="2">
    <source>
        <dbReference type="EMBL" id="CAH0626929.1"/>
    </source>
</evidence>
<dbReference type="Proteomes" id="UP001154114">
    <property type="component" value="Chromosome 8"/>
</dbReference>
<feature type="compositionally biased region" description="Polar residues" evidence="1">
    <location>
        <begin position="728"/>
        <end position="770"/>
    </location>
</feature>
<feature type="compositionally biased region" description="Basic and acidic residues" evidence="1">
    <location>
        <begin position="1609"/>
        <end position="1621"/>
    </location>
</feature>
<evidence type="ECO:0000256" key="1">
    <source>
        <dbReference type="SAM" id="MobiDB-lite"/>
    </source>
</evidence>
<name>A0A9P0C103_CHRIL</name>
<feature type="region of interest" description="Disordered" evidence="1">
    <location>
        <begin position="493"/>
        <end position="567"/>
    </location>
</feature>
<feature type="compositionally biased region" description="Basic and acidic residues" evidence="1">
    <location>
        <begin position="389"/>
        <end position="399"/>
    </location>
</feature>
<sequence>MEEEVGIKGTRLRRRLSVDTDDVKSPSSQSTPTKKRGRPSAKPQLELIDENAPDLVTKKTTKAIAAEEKVLTPARRSQRIRSNTSILSMTPEPEEKSTPARRATRVKSNASSVAEVASTTTPRAKRAARRNSQIGSDNDAPVTPARQTRRTRKDSTSSVDRTADKGERGQINRTIVEETENTRYNSPIRTSPRLSERALSHGQPVVQLEIMNLQNKLDTSTKTSKTEDGTKAVEEKRTENNNLSITSSNLIKDLDNVPKKPKNDMNKSTNALYDNTLPKPRRKRTKSWTTISVEPTNDITCSSDSEIIKKDNKKKTNSLDTSNISGSGDGLMNTSNEQNEDPNTSVHSDKKNKKRSEKSLVMEADTSTNNVSTLVSASPKAEVISEEPTNSKEVDKEAKSLNTFKQDPGTDKLFEQAPTGLITSLVYIDDSDSNSGVKENTAKNFDIGYQCVPVFKHNLGLNETKEAATNLSCEPMDIDETLPENISLSTFAQKNDSMKLDDKANESQKRKSSLNTSQIKEDSLLNSKRNSTSNVVSEDILDGTNLPSRTSLEKSSLKDNSFTNNSKRNSTVFNVTIDLKENIEANANKSNRKSSITDVVKDVSIKEEANKSNRKSTTLEDSISKNSSTTSAGALVIDENIDTSLNKSKKRGSVSVTTETIEKEESSKSGSVLGENVMNKSSNKSKDKSSILNEVNGDLEDKNLSKSKRKSSIAQETENHNKTDNDNKSTLVLSQIKDLSQSETNAETNALKESNDTTTKLSKSMNTPNVTLDEEAGKKSLTYLTSTPLQQKSLKKLIQINSSIITPNSTTKFDKDSASKNSTKESSVMSQDSSKEEDNDDEEGDDSEDECEEEESSLERSNFMADEAEDAGDDYESGDSRDEEERDNEEQHEIVGKGETLDSEDEEQYSDDEYEKDSFIVSSDEEDNELLSGSGDDLNMSDNELSMTSKSKQKYNERKSKEQKKASREMFEARHQLNEKPGSKKKNNRQRLDSTSTESDNEVKEQPKKRRQRIDSSQDISDVHSDADKSLTKKRIPRLMSVSFCEEYQKEITGGNVTGSEPRNKKLPMNDSSQGDSNAQSVANKSVSQRTLPRRMSVSISNDDKEKSVAEYKGTEPRNKKLPMTDSSQNLSHTEADADKSLSSEKYGSEPRNKKLPLIDSNPNVSSQSDGDMILSGKKKKKNRLMSVSFCDDIKTNEIENEITICEEAELGKADPLALQNVVKTEPKTPQKDLNISTVAVTTVDEAEQVNIDENVTILESNQTSDPLQTTANADIDEDNESDDSSGDNVSISENEEITDNYEQMLNFLNSMPSKNNKTQDISLNLDKKTKQEKNKEPIVDQLNLTQVKQSKKKSTADEQPKVEKAKIAEKDKQIFEYCDASSDSIDMKLLFPEDSNDAVVVNPNKNEQVKDTPKEKNTEVPDDFIPLKRAEGKTNILENTEIANKSVDESVLNVSGKKKNKRKSVQAVENEEMNEQETSLNFFIDTTGNLVDGGKSDANTSIKSSSKKKKQKNNVSFVDIEEDKAGNVSDEAPLEVSYQSNRNKTVVEEKPTAIETPSENGKKKKKKNKKALNSLQMEELGLFGQEVNETDKSTISIAEGSGKKKKKLSESQVEHDKADKLNISIAEGSSKKKKKSSESQVAHDKTFEADKSNISIAEGSGKKKKKNKKLSESQVEHEKVNEADKSTISIAEGSGKKKNKLSESQVAHDKTFEADKSNISIAEDTGKKKKKNKKLSESLVEHEKANEDESNVSVADGSNKKNKKNKLSESQMDCEKEANVVSDQASKKRKRKLDDIIIENDVNLDTNNKQKKKKRKIAQDAEETQKSDLQELAQESQEITDLKNSKKKNKPLQHQENEDDERGAKKKNKKRKERDADESNKISKVLKQNSFDKVHVPRLPTKVLQQLDDKPTQVILAEKPNIVSTSSFAVERTKKRRTKPSNYLEQSVYLNDSVDEKKPKGSVKNPKVLPFIPTASTSNFGFTTKFQVKVLSQETQFTAQASDVPNFKKDYLDKSRKKLARYERYKRQRKNQF</sequence>
<feature type="compositionally biased region" description="Acidic residues" evidence="1">
    <location>
        <begin position="901"/>
        <end position="915"/>
    </location>
</feature>
<feature type="compositionally biased region" description="Basic and acidic residues" evidence="1">
    <location>
        <begin position="252"/>
        <end position="265"/>
    </location>
</feature>
<protein>
    <recommendedName>
        <fullName evidence="4">Protein slender lobes</fullName>
    </recommendedName>
</protein>
<feature type="compositionally biased region" description="Acidic residues" evidence="1">
    <location>
        <begin position="866"/>
        <end position="888"/>
    </location>
</feature>
<feature type="region of interest" description="Disordered" evidence="1">
    <location>
        <begin position="312"/>
        <end position="413"/>
    </location>
</feature>
<feature type="compositionally biased region" description="Acidic residues" evidence="1">
    <location>
        <begin position="1275"/>
        <end position="1286"/>
    </location>
</feature>
<feature type="compositionally biased region" description="Basic and acidic residues" evidence="1">
    <location>
        <begin position="1013"/>
        <end position="1031"/>
    </location>
</feature>
<feature type="compositionally biased region" description="Basic and acidic residues" evidence="1">
    <location>
        <begin position="1102"/>
        <end position="1119"/>
    </location>
</feature>
<feature type="compositionally biased region" description="Basic and acidic residues" evidence="1">
    <location>
        <begin position="496"/>
        <end position="509"/>
    </location>
</feature>
<keyword evidence="3" id="KW-1185">Reference proteome</keyword>
<reference evidence="2" key="1">
    <citation type="submission" date="2021-12" db="EMBL/GenBank/DDBJ databases">
        <authorList>
            <person name="King R."/>
        </authorList>
    </citation>
    <scope>NUCLEOTIDE SEQUENCE</scope>
</reference>
<dbReference type="EMBL" id="LR824011">
    <property type="protein sequence ID" value="CAH0626929.1"/>
    <property type="molecule type" value="Genomic_DNA"/>
</dbReference>
<feature type="compositionally biased region" description="Polar residues" evidence="1">
    <location>
        <begin position="940"/>
        <end position="950"/>
    </location>
</feature>
<feature type="region of interest" description="Disordered" evidence="1">
    <location>
        <begin position="1591"/>
        <end position="1894"/>
    </location>
</feature>
<feature type="compositionally biased region" description="Basic and acidic residues" evidence="1">
    <location>
        <begin position="889"/>
        <end position="900"/>
    </location>
</feature>
<feature type="region of interest" description="Disordered" evidence="1">
    <location>
        <begin position="218"/>
        <end position="290"/>
    </location>
</feature>
<feature type="region of interest" description="Disordered" evidence="1">
    <location>
        <begin position="1538"/>
        <end position="1571"/>
    </location>
</feature>
<feature type="region of interest" description="Disordered" evidence="1">
    <location>
        <begin position="1"/>
        <end position="53"/>
    </location>
</feature>
<feature type="compositionally biased region" description="Basic and acidic residues" evidence="1">
    <location>
        <begin position="224"/>
        <end position="239"/>
    </location>
</feature>
<proteinExistence type="predicted"/>
<evidence type="ECO:0008006" key="4">
    <source>
        <dbReference type="Google" id="ProtNLM"/>
    </source>
</evidence>
<feature type="compositionally biased region" description="Polar residues" evidence="1">
    <location>
        <begin position="819"/>
        <end position="829"/>
    </location>
</feature>
<feature type="compositionally biased region" description="Polar residues" evidence="1">
    <location>
        <begin position="1161"/>
        <end position="1170"/>
    </location>
</feature>
<feature type="compositionally biased region" description="Polar residues" evidence="1">
    <location>
        <begin position="558"/>
        <end position="567"/>
    </location>
</feature>
<feature type="compositionally biased region" description="Polar residues" evidence="1">
    <location>
        <begin position="615"/>
        <end position="629"/>
    </location>
</feature>
<feature type="compositionally biased region" description="Polar residues" evidence="1">
    <location>
        <begin position="365"/>
        <end position="376"/>
    </location>
</feature>
<feature type="compositionally biased region" description="Basic and acidic residues" evidence="1">
    <location>
        <begin position="1642"/>
        <end position="1652"/>
    </location>
</feature>